<proteinExistence type="predicted"/>
<keyword evidence="2" id="KW-1185">Reference proteome</keyword>
<gene>
    <name evidence="1" type="ORF">N0V89_009854</name>
</gene>
<reference evidence="1" key="1">
    <citation type="submission" date="2022-10" db="EMBL/GenBank/DDBJ databases">
        <title>Tapping the CABI collections for fungal endophytes: first genome assemblies for Collariella, Neodidymelliopsis, Ascochyta clinopodiicola, Didymella pomorum, Didymosphaeria variabile, Neocosmospora piperis and Neocucurbitaria cava.</title>
        <authorList>
            <person name="Hill R."/>
        </authorList>
    </citation>
    <scope>NUCLEOTIDE SEQUENCE</scope>
    <source>
        <strain evidence="1">IMI 356815</strain>
    </source>
</reference>
<dbReference type="OrthoDB" id="3944701at2759"/>
<protein>
    <recommendedName>
        <fullName evidence="3">Aflatoxin regulatory protein domain-containing protein</fullName>
    </recommendedName>
</protein>
<name>A0A9W9C8K0_9PLEO</name>
<organism evidence="1 2">
    <name type="scientific">Didymosphaeria variabile</name>
    <dbReference type="NCBI Taxonomy" id="1932322"/>
    <lineage>
        <taxon>Eukaryota</taxon>
        <taxon>Fungi</taxon>
        <taxon>Dikarya</taxon>
        <taxon>Ascomycota</taxon>
        <taxon>Pezizomycotina</taxon>
        <taxon>Dothideomycetes</taxon>
        <taxon>Pleosporomycetidae</taxon>
        <taxon>Pleosporales</taxon>
        <taxon>Massarineae</taxon>
        <taxon>Didymosphaeriaceae</taxon>
        <taxon>Didymosphaeria</taxon>
    </lineage>
</organism>
<dbReference type="GeneID" id="80913384"/>
<comment type="caution">
    <text evidence="1">The sequence shown here is derived from an EMBL/GenBank/DDBJ whole genome shotgun (WGS) entry which is preliminary data.</text>
</comment>
<evidence type="ECO:0000313" key="1">
    <source>
        <dbReference type="EMBL" id="KAJ4348479.1"/>
    </source>
</evidence>
<accession>A0A9W9C8K0</accession>
<evidence type="ECO:0000313" key="2">
    <source>
        <dbReference type="Proteomes" id="UP001140513"/>
    </source>
</evidence>
<dbReference type="EMBL" id="JAPEUX010000007">
    <property type="protein sequence ID" value="KAJ4348479.1"/>
    <property type="molecule type" value="Genomic_DNA"/>
</dbReference>
<dbReference type="AlphaFoldDB" id="A0A9W9C8K0"/>
<sequence>MAPSDSYDLDTYFSPITSAVTPADPSYTSWHPNPDFDMISKAELSLTTHTQMSNILTPRCQCIKTAISALEDTPALADIIAPSVVEYTLAAYKRTLATYEAVLRCKRCSTSTSATVTALVVGDELVTSLSRLRLAVGSWLDNAAHSPSRSQHSDISSEDVPLLLVSDDLSTRRIAVGAYSVDSQKEWASIISALIEMLLARLERVLVLVRARIEKGEGEGEFRVMVVRKLEEKVRDVMGRGETGKSCGRDAVFLDGLAGPVRL</sequence>
<evidence type="ECO:0008006" key="3">
    <source>
        <dbReference type="Google" id="ProtNLM"/>
    </source>
</evidence>
<dbReference type="RefSeq" id="XP_056067867.1">
    <property type="nucleotide sequence ID" value="XM_056218602.1"/>
</dbReference>
<dbReference type="Proteomes" id="UP001140513">
    <property type="component" value="Unassembled WGS sequence"/>
</dbReference>